<dbReference type="OrthoDB" id="8441777at2"/>
<evidence type="ECO:0000313" key="1">
    <source>
        <dbReference type="EMBL" id="PJJ76945.1"/>
    </source>
</evidence>
<dbReference type="SUPFAM" id="SSF53756">
    <property type="entry name" value="UDP-Glycosyltransferase/glycogen phosphorylase"/>
    <property type="match status" value="1"/>
</dbReference>
<name>A0A2M9CYP0_9CELL</name>
<keyword evidence="2" id="KW-1185">Reference proteome</keyword>
<proteinExistence type="predicted"/>
<gene>
    <name evidence="1" type="ORF">CLV28_0157</name>
</gene>
<organism evidence="1 2">
    <name type="scientific">Sediminihabitans luteus</name>
    <dbReference type="NCBI Taxonomy" id="1138585"/>
    <lineage>
        <taxon>Bacteria</taxon>
        <taxon>Bacillati</taxon>
        <taxon>Actinomycetota</taxon>
        <taxon>Actinomycetes</taxon>
        <taxon>Micrococcales</taxon>
        <taxon>Cellulomonadaceae</taxon>
        <taxon>Sediminihabitans</taxon>
    </lineage>
</organism>
<dbReference type="AlphaFoldDB" id="A0A2M9CYP0"/>
<dbReference type="RefSeq" id="WP_100421418.1">
    <property type="nucleotide sequence ID" value="NZ_BOOX01000009.1"/>
</dbReference>
<dbReference type="Proteomes" id="UP000231693">
    <property type="component" value="Unassembled WGS sequence"/>
</dbReference>
<protein>
    <recommendedName>
        <fullName evidence="3">CDP-glycerol:poly(Glycerophosphate) glycerophosphotransferase</fullName>
    </recommendedName>
</protein>
<evidence type="ECO:0000313" key="2">
    <source>
        <dbReference type="Proteomes" id="UP000231693"/>
    </source>
</evidence>
<sequence>MTLSVLAVADSDSYLKWACATLDALRTAPETAGAHLTVMLLRTPIQPTVAQVAAATAATGVATPATVGLRGLRRALNRTRPDAVLVAATGPVAEVVARVVRAAHPGALLVSGLPGMALPARPDGVGYRRWTDLLVVHSHAERDAYAAAFAAQGRAPEVVVSRLPFLAPRPTTSPEVTPGAVPEPAPGPGVRHVVFAPQAKVPATRAQRVRVLDALARLARPDRDVVVKLRARGGERQTHAEQHPYDALWSAEHARLGHPRDALRFEDGPMARWLAPGSALVTISSTAALEAMAVGLPTAVVADFGVDDAMLNAVFRDSGCVVRLDDLAAALSRGGPVADPAWLRANYLHPERDELPGALHARTHAPRPTPARFEPWSRARHVRTVLRFAVPPAALRPAAAARLAVGRRSAGVRRAAR</sequence>
<reference evidence="1 2" key="1">
    <citation type="submission" date="2017-11" db="EMBL/GenBank/DDBJ databases">
        <title>Genomic Encyclopedia of Archaeal and Bacterial Type Strains, Phase II (KMG-II): From Individual Species to Whole Genera.</title>
        <authorList>
            <person name="Goeker M."/>
        </authorList>
    </citation>
    <scope>NUCLEOTIDE SEQUENCE [LARGE SCALE GENOMIC DNA]</scope>
    <source>
        <strain evidence="1 2">DSM 25478</strain>
    </source>
</reference>
<dbReference type="Pfam" id="PF20471">
    <property type="entry name" value="DUF6716"/>
    <property type="match status" value="1"/>
</dbReference>
<accession>A0A2M9CYP0</accession>
<dbReference type="InterPro" id="IPR046561">
    <property type="entry name" value="DUF6716"/>
</dbReference>
<dbReference type="EMBL" id="PGFE01000001">
    <property type="protein sequence ID" value="PJJ76945.1"/>
    <property type="molecule type" value="Genomic_DNA"/>
</dbReference>
<comment type="caution">
    <text evidence="1">The sequence shown here is derived from an EMBL/GenBank/DDBJ whole genome shotgun (WGS) entry which is preliminary data.</text>
</comment>
<evidence type="ECO:0008006" key="3">
    <source>
        <dbReference type="Google" id="ProtNLM"/>
    </source>
</evidence>